<evidence type="ECO:0000259" key="2">
    <source>
        <dbReference type="PROSITE" id="PS50987"/>
    </source>
</evidence>
<dbReference type="PROSITE" id="PS50987">
    <property type="entry name" value="HTH_ARSR_2"/>
    <property type="match status" value="1"/>
</dbReference>
<proteinExistence type="predicted"/>
<dbReference type="InterPro" id="IPR011991">
    <property type="entry name" value="ArsR-like_HTH"/>
</dbReference>
<evidence type="ECO:0000256" key="1">
    <source>
        <dbReference type="SAM" id="MobiDB-lite"/>
    </source>
</evidence>
<dbReference type="NCBIfam" id="NF033788">
    <property type="entry name" value="HTH_metalloreg"/>
    <property type="match status" value="1"/>
</dbReference>
<dbReference type="SUPFAM" id="SSF46785">
    <property type="entry name" value="Winged helix' DNA-binding domain"/>
    <property type="match status" value="1"/>
</dbReference>
<feature type="region of interest" description="Disordered" evidence="1">
    <location>
        <begin position="115"/>
        <end position="144"/>
    </location>
</feature>
<dbReference type="InterPro" id="IPR036390">
    <property type="entry name" value="WH_DNA-bd_sf"/>
</dbReference>
<feature type="compositionally biased region" description="Basic and acidic residues" evidence="1">
    <location>
        <begin position="133"/>
        <end position="144"/>
    </location>
</feature>
<accession>A0A506Y7B0</accession>
<dbReference type="CDD" id="cd00090">
    <property type="entry name" value="HTH_ARSR"/>
    <property type="match status" value="1"/>
</dbReference>
<organism evidence="3 4">
    <name type="scientific">Schumannella soli</name>
    <dbReference type="NCBI Taxonomy" id="2590779"/>
    <lineage>
        <taxon>Bacteria</taxon>
        <taxon>Bacillati</taxon>
        <taxon>Actinomycetota</taxon>
        <taxon>Actinomycetes</taxon>
        <taxon>Micrococcales</taxon>
        <taxon>Microbacteriaceae</taxon>
        <taxon>Schumannella</taxon>
    </lineage>
</organism>
<reference evidence="3 4" key="1">
    <citation type="submission" date="2019-06" db="EMBL/GenBank/DDBJ databases">
        <authorList>
            <person name="Li F."/>
        </authorList>
    </citation>
    <scope>NUCLEOTIDE SEQUENCE [LARGE SCALE GENOMIC DNA]</scope>
    <source>
        <strain evidence="3 4">10F1D-1</strain>
    </source>
</reference>
<dbReference type="PRINTS" id="PR00778">
    <property type="entry name" value="HTHARSR"/>
</dbReference>
<dbReference type="SMART" id="SM00418">
    <property type="entry name" value="HTH_ARSR"/>
    <property type="match status" value="1"/>
</dbReference>
<evidence type="ECO:0000313" key="3">
    <source>
        <dbReference type="EMBL" id="TPW77915.1"/>
    </source>
</evidence>
<name>A0A506Y7B0_9MICO</name>
<dbReference type="GO" id="GO:0003700">
    <property type="term" value="F:DNA-binding transcription factor activity"/>
    <property type="evidence" value="ECO:0007669"/>
    <property type="project" value="InterPro"/>
</dbReference>
<evidence type="ECO:0000313" key="4">
    <source>
        <dbReference type="Proteomes" id="UP000316252"/>
    </source>
</evidence>
<dbReference type="Gene3D" id="1.10.10.10">
    <property type="entry name" value="Winged helix-like DNA-binding domain superfamily/Winged helix DNA-binding domain"/>
    <property type="match status" value="1"/>
</dbReference>
<dbReference type="PANTHER" id="PTHR38600">
    <property type="entry name" value="TRANSCRIPTIONAL REGULATORY PROTEIN"/>
    <property type="match status" value="1"/>
</dbReference>
<protein>
    <submittedName>
        <fullName evidence="3">Helix-turn-helix transcriptional regulator</fullName>
    </submittedName>
</protein>
<keyword evidence="4" id="KW-1185">Reference proteome</keyword>
<dbReference type="InterPro" id="IPR001845">
    <property type="entry name" value="HTH_ArsR_DNA-bd_dom"/>
</dbReference>
<comment type="caution">
    <text evidence="3">The sequence shown here is derived from an EMBL/GenBank/DDBJ whole genome shotgun (WGS) entry which is preliminary data.</text>
</comment>
<dbReference type="AlphaFoldDB" id="A0A506Y7B0"/>
<dbReference type="InterPro" id="IPR036388">
    <property type="entry name" value="WH-like_DNA-bd_sf"/>
</dbReference>
<gene>
    <name evidence="3" type="ORF">FJ657_04540</name>
</gene>
<feature type="domain" description="HTH arsR-type" evidence="2">
    <location>
        <begin position="4"/>
        <end position="98"/>
    </location>
</feature>
<sequence>MAQYGAIDASEADVVFAALADPTRRAVIARLGRGDAGVSALATGFDMALPSFLKHVRALERAGLVTTVKRGRVRTCRLDRARLAVVDGWLAEQRAIWERRTDRLEAFLADEATASTSADAANRPANVSTRPGPAKDQKETHDER</sequence>
<dbReference type="PANTHER" id="PTHR38600:SF2">
    <property type="entry name" value="SLL0088 PROTEIN"/>
    <property type="match status" value="1"/>
</dbReference>
<dbReference type="RefSeq" id="WP_141162440.1">
    <property type="nucleotide sequence ID" value="NZ_VHQG01000001.1"/>
</dbReference>
<dbReference type="Pfam" id="PF12840">
    <property type="entry name" value="HTH_20"/>
    <property type="match status" value="1"/>
</dbReference>
<dbReference type="OrthoDB" id="9806976at2"/>
<dbReference type="Proteomes" id="UP000316252">
    <property type="component" value="Unassembled WGS sequence"/>
</dbReference>
<dbReference type="EMBL" id="VHQG01000001">
    <property type="protein sequence ID" value="TPW77915.1"/>
    <property type="molecule type" value="Genomic_DNA"/>
</dbReference>